<evidence type="ECO:0000259" key="1">
    <source>
        <dbReference type="Pfam" id="PF13963"/>
    </source>
</evidence>
<reference evidence="2" key="2">
    <citation type="submission" date="2020-07" db="EMBL/GenBank/DDBJ databases">
        <authorList>
            <person name="Vera ALvarez R."/>
            <person name="Arias-Moreno D.M."/>
            <person name="Jimenez-Jacinto V."/>
            <person name="Jimenez-Bremont J.F."/>
            <person name="Swaminathan K."/>
            <person name="Moose S.P."/>
            <person name="Guerrero-Gonzalez M.L."/>
            <person name="Marino-Ramirez L."/>
            <person name="Landsman D."/>
            <person name="Rodriguez-Kessler M."/>
            <person name="Delgado-Sanchez P."/>
        </authorList>
    </citation>
    <scope>NUCLEOTIDE SEQUENCE</scope>
    <source>
        <tissue evidence="2">Cladode</tissue>
    </source>
</reference>
<proteinExistence type="predicted"/>
<accession>A0A7C9EWW3</accession>
<dbReference type="InterPro" id="IPR029480">
    <property type="entry name" value="Transpos_assoc"/>
</dbReference>
<dbReference type="AlphaFoldDB" id="A0A7C9EWW3"/>
<dbReference type="EMBL" id="GISG01254539">
    <property type="protein sequence ID" value="MBA4672188.1"/>
    <property type="molecule type" value="Transcribed_RNA"/>
</dbReference>
<name>A0A7C9EWW3_OPUST</name>
<reference evidence="2" key="1">
    <citation type="journal article" date="2013" name="J. Plant Res.">
        <title>Effect of fungi and light on seed germination of three Opuntia species from semiarid lands of central Mexico.</title>
        <authorList>
            <person name="Delgado-Sanchez P."/>
            <person name="Jimenez-Bremont J.F."/>
            <person name="Guerrero-Gonzalez Mde L."/>
            <person name="Flores J."/>
        </authorList>
    </citation>
    <scope>NUCLEOTIDE SEQUENCE</scope>
    <source>
        <tissue evidence="2">Cladode</tissue>
    </source>
</reference>
<feature type="domain" description="Transposase-associated" evidence="1">
    <location>
        <begin position="5"/>
        <end position="81"/>
    </location>
</feature>
<protein>
    <recommendedName>
        <fullName evidence="1">Transposase-associated domain-containing protein</fullName>
    </recommendedName>
</protein>
<dbReference type="Pfam" id="PF13963">
    <property type="entry name" value="Transpos_assoc"/>
    <property type="match status" value="1"/>
</dbReference>
<organism evidence="2">
    <name type="scientific">Opuntia streptacantha</name>
    <name type="common">Prickly pear cactus</name>
    <name type="synonym">Opuntia cardona</name>
    <dbReference type="NCBI Taxonomy" id="393608"/>
    <lineage>
        <taxon>Eukaryota</taxon>
        <taxon>Viridiplantae</taxon>
        <taxon>Streptophyta</taxon>
        <taxon>Embryophyta</taxon>
        <taxon>Tracheophyta</taxon>
        <taxon>Spermatophyta</taxon>
        <taxon>Magnoliopsida</taxon>
        <taxon>eudicotyledons</taxon>
        <taxon>Gunneridae</taxon>
        <taxon>Pentapetalae</taxon>
        <taxon>Caryophyllales</taxon>
        <taxon>Cactineae</taxon>
        <taxon>Cactaceae</taxon>
        <taxon>Opuntioideae</taxon>
        <taxon>Opuntia</taxon>
    </lineage>
</organism>
<sequence length="131" mass="15024">MDRDRSWMNHRGINDRRKPEYIAGVNEFLELAFGGKEDGTEVRCPCVNCNMCLFHNRGTIHNHLIVRGILRDYKVWIHHGECEDLIDVTDDEIEEELSNKAGSFVTCDDMRPLVHEATNVMNFGVAGVFLC</sequence>
<evidence type="ECO:0000313" key="2">
    <source>
        <dbReference type="EMBL" id="MBA4672188.1"/>
    </source>
</evidence>